<dbReference type="PATRIC" id="fig|28092.6.peg.5571"/>
<organism evidence="2 3">
    <name type="scientific">Robbsia andropogonis</name>
    <dbReference type="NCBI Taxonomy" id="28092"/>
    <lineage>
        <taxon>Bacteria</taxon>
        <taxon>Pseudomonadati</taxon>
        <taxon>Pseudomonadota</taxon>
        <taxon>Betaproteobacteria</taxon>
        <taxon>Burkholderiales</taxon>
        <taxon>Burkholderiaceae</taxon>
        <taxon>Robbsia</taxon>
    </lineage>
</organism>
<keyword evidence="1" id="KW-0732">Signal</keyword>
<keyword evidence="3" id="KW-1185">Reference proteome</keyword>
<evidence type="ECO:0000256" key="1">
    <source>
        <dbReference type="SAM" id="SignalP"/>
    </source>
</evidence>
<dbReference type="RefSeq" id="WP_024905400.1">
    <property type="nucleotide sequence ID" value="NZ_CADFGU010000003.1"/>
</dbReference>
<proteinExistence type="predicted"/>
<gene>
    <name evidence="2" type="ORF">WM40_23685</name>
</gene>
<dbReference type="AlphaFoldDB" id="A0A0F5JUP4"/>
<dbReference type="STRING" id="28092.WM40_23685"/>
<dbReference type="OrthoDB" id="8207450at2"/>
<dbReference type="EMBL" id="LAQU01000047">
    <property type="protein sequence ID" value="KKB61369.1"/>
    <property type="molecule type" value="Genomic_DNA"/>
</dbReference>
<protein>
    <recommendedName>
        <fullName evidence="4">IPT/TIG domain-containing protein</fullName>
    </recommendedName>
</protein>
<name>A0A0F5JUP4_9BURK</name>
<dbReference type="Proteomes" id="UP000033618">
    <property type="component" value="Unassembled WGS sequence"/>
</dbReference>
<comment type="caution">
    <text evidence="2">The sequence shown here is derived from an EMBL/GenBank/DDBJ whole genome shotgun (WGS) entry which is preliminary data.</text>
</comment>
<feature type="chain" id="PRO_5002490100" description="IPT/TIG domain-containing protein" evidence="1">
    <location>
        <begin position="29"/>
        <end position="147"/>
    </location>
</feature>
<accession>A0A0F5JUP4</accession>
<feature type="signal peptide" evidence="1">
    <location>
        <begin position="1"/>
        <end position="28"/>
    </location>
</feature>
<evidence type="ECO:0008006" key="4">
    <source>
        <dbReference type="Google" id="ProtNLM"/>
    </source>
</evidence>
<evidence type="ECO:0000313" key="3">
    <source>
        <dbReference type="Proteomes" id="UP000033618"/>
    </source>
</evidence>
<evidence type="ECO:0000313" key="2">
    <source>
        <dbReference type="EMBL" id="KKB61369.1"/>
    </source>
</evidence>
<sequence length="147" mass="15503">MSGRNPFVTFLQAAMPCLFVCWSGTVFSADSNGAAMSFWTSQPVQPNETVVVSGGNIGPAATARLTRINDTAVAGPLDGSSNANSGWVDITPTQATENSLKFQLPNGARGVYAYQIVNSSESATTTHCECSRLEVGGRPRNQCDIEP</sequence>
<reference evidence="2 3" key="1">
    <citation type="submission" date="2015-03" db="EMBL/GenBank/DDBJ databases">
        <title>Draft Genome Sequence of Burkholderia andropogonis type strain ICMP2807, isolated from Sorghum bicolor.</title>
        <authorList>
            <person name="Lopes-Santos L."/>
            <person name="Castro D.B."/>
            <person name="Ottoboni L.M."/>
            <person name="Park D."/>
            <person name="Weirc B.S."/>
            <person name="Destefano S.A."/>
        </authorList>
    </citation>
    <scope>NUCLEOTIDE SEQUENCE [LARGE SCALE GENOMIC DNA]</scope>
    <source>
        <strain evidence="2 3">ICMP2807</strain>
    </source>
</reference>